<proteinExistence type="predicted"/>
<sequence length="184" mass="20935">MDFKNICQKDNVEYHTITINSEKTFTIVLKELIGLSEARICENLKNQGVNSLFRTPNTYQIPNLQNHIRPRNHIGTRSYQDMSKTLKFIGRNTRFENSRLSVSAVRHTVTSHIQKERPQSNANKPRGGVLIAVHKSIPVEDILQQTTTNIEIKTTKLKTFPTLTIKAAYTPSKTKILLGDHPVT</sequence>
<dbReference type="EMBL" id="JAHYIQ010000005">
    <property type="protein sequence ID" value="KAK1131919.1"/>
    <property type="molecule type" value="Genomic_DNA"/>
</dbReference>
<organism evidence="1 2">
    <name type="scientific">Melipona bicolor</name>
    <dbReference type="NCBI Taxonomy" id="60889"/>
    <lineage>
        <taxon>Eukaryota</taxon>
        <taxon>Metazoa</taxon>
        <taxon>Ecdysozoa</taxon>
        <taxon>Arthropoda</taxon>
        <taxon>Hexapoda</taxon>
        <taxon>Insecta</taxon>
        <taxon>Pterygota</taxon>
        <taxon>Neoptera</taxon>
        <taxon>Endopterygota</taxon>
        <taxon>Hymenoptera</taxon>
        <taxon>Apocrita</taxon>
        <taxon>Aculeata</taxon>
        <taxon>Apoidea</taxon>
        <taxon>Anthophila</taxon>
        <taxon>Apidae</taxon>
        <taxon>Melipona</taxon>
    </lineage>
</organism>
<comment type="caution">
    <text evidence="1">The sequence shown here is derived from an EMBL/GenBank/DDBJ whole genome shotgun (WGS) entry which is preliminary data.</text>
</comment>
<keyword evidence="2" id="KW-1185">Reference proteome</keyword>
<evidence type="ECO:0000313" key="1">
    <source>
        <dbReference type="EMBL" id="KAK1131919.1"/>
    </source>
</evidence>
<dbReference type="Proteomes" id="UP001177670">
    <property type="component" value="Unassembled WGS sequence"/>
</dbReference>
<dbReference type="AlphaFoldDB" id="A0AA40G6N8"/>
<reference evidence="1" key="1">
    <citation type="submission" date="2021-10" db="EMBL/GenBank/DDBJ databases">
        <title>Melipona bicolor Genome sequencing and assembly.</title>
        <authorList>
            <person name="Araujo N.S."/>
            <person name="Arias M.C."/>
        </authorList>
    </citation>
    <scope>NUCLEOTIDE SEQUENCE</scope>
    <source>
        <strain evidence="1">USP_2M_L1-L4_2017</strain>
        <tissue evidence="1">Whole body</tissue>
    </source>
</reference>
<name>A0AA40G6N8_9HYME</name>
<accession>A0AA40G6N8</accession>
<gene>
    <name evidence="1" type="ORF">K0M31_016066</name>
</gene>
<protein>
    <submittedName>
        <fullName evidence="1">Uncharacterized protein</fullName>
    </submittedName>
</protein>
<evidence type="ECO:0000313" key="2">
    <source>
        <dbReference type="Proteomes" id="UP001177670"/>
    </source>
</evidence>